<dbReference type="PANTHER" id="PTHR36698">
    <property type="entry name" value="BLL5892 PROTEIN"/>
    <property type="match status" value="1"/>
</dbReference>
<feature type="transmembrane region" description="Helical" evidence="2">
    <location>
        <begin position="6"/>
        <end position="29"/>
    </location>
</feature>
<dbReference type="SUPFAM" id="SSF58104">
    <property type="entry name" value="Methyl-accepting chemotaxis protein (MCP) signaling domain"/>
    <property type="match status" value="1"/>
</dbReference>
<keyword evidence="1" id="KW-0175">Coiled coil</keyword>
<evidence type="ECO:0000313" key="4">
    <source>
        <dbReference type="EMBL" id="MBM7121658.1"/>
    </source>
</evidence>
<proteinExistence type="predicted"/>
<dbReference type="RefSeq" id="WP_204636114.1">
    <property type="nucleotide sequence ID" value="NZ_JADIKC010000004.1"/>
</dbReference>
<feature type="domain" description="Mce/MlaD" evidence="3">
    <location>
        <begin position="39"/>
        <end position="116"/>
    </location>
</feature>
<keyword evidence="5" id="KW-1185">Reference proteome</keyword>
<name>A0ABS2JUB3_9GAMM</name>
<dbReference type="Proteomes" id="UP001430065">
    <property type="component" value="Unassembled WGS sequence"/>
</dbReference>
<evidence type="ECO:0000259" key="3">
    <source>
        <dbReference type="Pfam" id="PF02470"/>
    </source>
</evidence>
<protein>
    <submittedName>
        <fullName evidence="4">MCE family protein</fullName>
    </submittedName>
</protein>
<feature type="coiled-coil region" evidence="1">
    <location>
        <begin position="180"/>
        <end position="218"/>
    </location>
</feature>
<organism evidence="4 5">
    <name type="scientific">Dyella kyungheensis</name>
    <dbReference type="NCBI Taxonomy" id="1242174"/>
    <lineage>
        <taxon>Bacteria</taxon>
        <taxon>Pseudomonadati</taxon>
        <taxon>Pseudomonadota</taxon>
        <taxon>Gammaproteobacteria</taxon>
        <taxon>Lysobacterales</taxon>
        <taxon>Rhodanobacteraceae</taxon>
        <taxon>Dyella</taxon>
    </lineage>
</organism>
<dbReference type="Pfam" id="PF02470">
    <property type="entry name" value="MlaD"/>
    <property type="match status" value="1"/>
</dbReference>
<evidence type="ECO:0000313" key="5">
    <source>
        <dbReference type="Proteomes" id="UP001430065"/>
    </source>
</evidence>
<dbReference type="PANTHER" id="PTHR36698:SF2">
    <property type="entry name" value="MCE_MLAD DOMAIN-CONTAINING PROTEIN"/>
    <property type="match status" value="1"/>
</dbReference>
<keyword evidence="2" id="KW-0472">Membrane</keyword>
<gene>
    <name evidence="4" type="ORF">ISP20_10875</name>
</gene>
<dbReference type="EMBL" id="JADIKC010000004">
    <property type="protein sequence ID" value="MBM7121658.1"/>
    <property type="molecule type" value="Genomic_DNA"/>
</dbReference>
<evidence type="ECO:0000256" key="1">
    <source>
        <dbReference type="SAM" id="Coils"/>
    </source>
</evidence>
<reference evidence="4 5" key="1">
    <citation type="submission" date="2020-10" db="EMBL/GenBank/DDBJ databases">
        <title>Phylogeny of dyella-like bacteria.</title>
        <authorList>
            <person name="Fu J."/>
        </authorList>
    </citation>
    <scope>NUCLEOTIDE SEQUENCE [LARGE SCALE GENOMIC DNA]</scope>
    <source>
        <strain evidence="4 5">THG-B117</strain>
    </source>
</reference>
<accession>A0ABS2JUB3</accession>
<dbReference type="InterPro" id="IPR003399">
    <property type="entry name" value="Mce/MlaD"/>
</dbReference>
<dbReference type="Gene3D" id="1.10.287.950">
    <property type="entry name" value="Methyl-accepting chemotaxis protein"/>
    <property type="match status" value="1"/>
</dbReference>
<sequence length="312" mass="33538">METRAHHVLIGLFTVIVVAAALLFALWLAKSSSDRQFTEYRVVFNEAVNGLSQGSAVQYNGIKVGDVIQLRLDPQDPRKVLARIRLGGDVPVKQDTHAKLTMTGVTGLSVIQLSGGSPGSPPLVSKDGQLPVIVADPSPLSRILANGEDLVTNINEVVARANMLLSPQNTDRISRTLEHLDQVTGTIADQREDIHQLLQQLAQASKQANETLAQTDQLVRNANGLIDNQARATLESARSAMASLDHSAADIDRLLSDNRAAINGGLQGFSELGPAVRELRDAAGSLRGVSRRLDDNPAGFLLGRDRSKEFVP</sequence>
<keyword evidence="2" id="KW-1133">Transmembrane helix</keyword>
<keyword evidence="2" id="KW-0812">Transmembrane</keyword>
<comment type="caution">
    <text evidence="4">The sequence shown here is derived from an EMBL/GenBank/DDBJ whole genome shotgun (WGS) entry which is preliminary data.</text>
</comment>
<evidence type="ECO:0000256" key="2">
    <source>
        <dbReference type="SAM" id="Phobius"/>
    </source>
</evidence>